<evidence type="ECO:0008006" key="4">
    <source>
        <dbReference type="Google" id="ProtNLM"/>
    </source>
</evidence>
<evidence type="ECO:0000313" key="3">
    <source>
        <dbReference type="Proteomes" id="UP001296923"/>
    </source>
</evidence>
<organism evidence="2 3">
    <name type="scientific">Fictibacillus nanhaiensis</name>
    <dbReference type="NCBI Taxonomy" id="742169"/>
    <lineage>
        <taxon>Bacteria</taxon>
        <taxon>Bacillati</taxon>
        <taxon>Bacillota</taxon>
        <taxon>Bacilli</taxon>
        <taxon>Bacillales</taxon>
        <taxon>Fictibacillaceae</taxon>
        <taxon>Fictibacillus</taxon>
    </lineage>
</organism>
<comment type="caution">
    <text evidence="2">The sequence shown here is derived from an EMBL/GenBank/DDBJ whole genome shotgun (WGS) entry which is preliminary data.</text>
</comment>
<reference evidence="2 3" key="1">
    <citation type="submission" date="2021-01" db="EMBL/GenBank/DDBJ databases">
        <title>Genome Sequencing of Type Strains.</title>
        <authorList>
            <person name="Lemaire J.F."/>
            <person name="Inderbitzin P."/>
            <person name="Collins S.B."/>
            <person name="Wespe N."/>
            <person name="Knight-Connoni V."/>
        </authorList>
    </citation>
    <scope>NUCLEOTIDE SEQUENCE [LARGE SCALE GENOMIC DNA]</scope>
    <source>
        <strain evidence="2 3">DSM 23009</strain>
    </source>
</reference>
<accession>A0ABS2ZPR2</accession>
<feature type="compositionally biased region" description="Basic and acidic residues" evidence="1">
    <location>
        <begin position="21"/>
        <end position="58"/>
    </location>
</feature>
<dbReference type="EMBL" id="JAFHKR010000037">
    <property type="protein sequence ID" value="MBN3553332.1"/>
    <property type="molecule type" value="Genomic_DNA"/>
</dbReference>
<dbReference type="RefSeq" id="WP_205724542.1">
    <property type="nucleotide sequence ID" value="NZ_JAFHKR010000037.1"/>
</dbReference>
<name>A0ABS2ZPR2_9BACL</name>
<sequence length="58" mass="6852">MTKQNNNEPKRKNSSMVSNFEEMKEHGKVMEHVSTNEEVHKSGKTPDPEQHDKEEYHK</sequence>
<dbReference type="Proteomes" id="UP001296923">
    <property type="component" value="Unassembled WGS sequence"/>
</dbReference>
<evidence type="ECO:0000313" key="2">
    <source>
        <dbReference type="EMBL" id="MBN3553332.1"/>
    </source>
</evidence>
<feature type="region of interest" description="Disordered" evidence="1">
    <location>
        <begin position="1"/>
        <end position="58"/>
    </location>
</feature>
<proteinExistence type="predicted"/>
<gene>
    <name evidence="2" type="ORF">JYA63_03575</name>
</gene>
<evidence type="ECO:0000256" key="1">
    <source>
        <dbReference type="SAM" id="MobiDB-lite"/>
    </source>
</evidence>
<protein>
    <recommendedName>
        <fullName evidence="4">Glycogen biosynthesis protein GlgD</fullName>
    </recommendedName>
</protein>
<keyword evidence="3" id="KW-1185">Reference proteome</keyword>